<dbReference type="Proteomes" id="UP001190700">
    <property type="component" value="Unassembled WGS sequence"/>
</dbReference>
<sequence>MLPPRLPAETYVQSAETQMSFSIDGYSEKPDVHLGAFATRVAAPSTAPPPPPVEPEPDFDGSNDGSSICLHLPHPFMPQTVSHNFADILAGTGLSVSLPDYTPLHLSYMQGAQADTVSVTDDGSEASGDVAGGIAAQGSVVHGCRAMPPQGAHSFLRHDLSSSHFSRCVAYAR</sequence>
<name>A0AAE0ELZ9_9CHLO</name>
<keyword evidence="3" id="KW-1185">Reference proteome</keyword>
<feature type="region of interest" description="Disordered" evidence="1">
    <location>
        <begin position="42"/>
        <end position="62"/>
    </location>
</feature>
<evidence type="ECO:0000313" key="2">
    <source>
        <dbReference type="EMBL" id="KAK3233286.1"/>
    </source>
</evidence>
<accession>A0AAE0ELZ9</accession>
<evidence type="ECO:0000256" key="1">
    <source>
        <dbReference type="SAM" id="MobiDB-lite"/>
    </source>
</evidence>
<proteinExistence type="predicted"/>
<dbReference type="EMBL" id="LGRX02035759">
    <property type="protein sequence ID" value="KAK3233286.1"/>
    <property type="molecule type" value="Genomic_DNA"/>
</dbReference>
<comment type="caution">
    <text evidence="2">The sequence shown here is derived from an EMBL/GenBank/DDBJ whole genome shotgun (WGS) entry which is preliminary data.</text>
</comment>
<gene>
    <name evidence="2" type="ORF">CYMTET_56407</name>
</gene>
<reference evidence="2 3" key="1">
    <citation type="journal article" date="2015" name="Genome Biol. Evol.">
        <title>Comparative Genomics of a Bacterivorous Green Alga Reveals Evolutionary Causalities and Consequences of Phago-Mixotrophic Mode of Nutrition.</title>
        <authorList>
            <person name="Burns J.A."/>
            <person name="Paasch A."/>
            <person name="Narechania A."/>
            <person name="Kim E."/>
        </authorList>
    </citation>
    <scope>NUCLEOTIDE SEQUENCE [LARGE SCALE GENOMIC DNA]</scope>
    <source>
        <strain evidence="2 3">PLY_AMNH</strain>
    </source>
</reference>
<protein>
    <submittedName>
        <fullName evidence="2">Uncharacterized protein</fullName>
    </submittedName>
</protein>
<dbReference type="AlphaFoldDB" id="A0AAE0ELZ9"/>
<organism evidence="2 3">
    <name type="scientific">Cymbomonas tetramitiformis</name>
    <dbReference type="NCBI Taxonomy" id="36881"/>
    <lineage>
        <taxon>Eukaryota</taxon>
        <taxon>Viridiplantae</taxon>
        <taxon>Chlorophyta</taxon>
        <taxon>Pyramimonadophyceae</taxon>
        <taxon>Pyramimonadales</taxon>
        <taxon>Pyramimonadaceae</taxon>
        <taxon>Cymbomonas</taxon>
    </lineage>
</organism>
<evidence type="ECO:0000313" key="3">
    <source>
        <dbReference type="Proteomes" id="UP001190700"/>
    </source>
</evidence>